<proteinExistence type="predicted"/>
<protein>
    <submittedName>
        <fullName evidence="2">F-box domain-containing protein</fullName>
    </submittedName>
</protein>
<sequence length="230" mass="26977">MAFSNQFYPQQFSLPKPIIAYLMDNSNSENLKKLYQTCKYFFNKIGIIIIDNIKIRKHYKKFLNIDYNLNVAPYDSILEKLSNVWIVNEIDCFREYEDNLFIPTLIPKISKCTVKKITIIDDDLWVDEFKLLTKCGNVEILKMVGVNIFDPKCTLMPFEDVMSFLPNANHIQLSFRLLMGHGKILIYFGFEQIKNIKGCGLINFSFYHVFLPDCQVYAILKKTIEEDSDF</sequence>
<keyword evidence="1" id="KW-1185">Reference proteome</keyword>
<evidence type="ECO:0000313" key="1">
    <source>
        <dbReference type="Proteomes" id="UP000887578"/>
    </source>
</evidence>
<dbReference type="WBParaSite" id="PDA_v2.g8258.t1">
    <property type="protein sequence ID" value="PDA_v2.g8258.t1"/>
    <property type="gene ID" value="PDA_v2.g8258"/>
</dbReference>
<accession>A0A914QVM9</accession>
<organism evidence="1 2">
    <name type="scientific">Panagrolaimus davidi</name>
    <dbReference type="NCBI Taxonomy" id="227884"/>
    <lineage>
        <taxon>Eukaryota</taxon>
        <taxon>Metazoa</taxon>
        <taxon>Ecdysozoa</taxon>
        <taxon>Nematoda</taxon>
        <taxon>Chromadorea</taxon>
        <taxon>Rhabditida</taxon>
        <taxon>Tylenchina</taxon>
        <taxon>Panagrolaimomorpha</taxon>
        <taxon>Panagrolaimoidea</taxon>
        <taxon>Panagrolaimidae</taxon>
        <taxon>Panagrolaimus</taxon>
    </lineage>
</organism>
<dbReference type="AlphaFoldDB" id="A0A914QVM9"/>
<reference evidence="2" key="1">
    <citation type="submission" date="2022-11" db="UniProtKB">
        <authorList>
            <consortium name="WormBaseParasite"/>
        </authorList>
    </citation>
    <scope>IDENTIFICATION</scope>
</reference>
<name>A0A914QVM9_9BILA</name>
<dbReference type="Proteomes" id="UP000887578">
    <property type="component" value="Unplaced"/>
</dbReference>
<evidence type="ECO:0000313" key="2">
    <source>
        <dbReference type="WBParaSite" id="PDA_v2.g8258.t1"/>
    </source>
</evidence>